<evidence type="ECO:0000313" key="6">
    <source>
        <dbReference type="EMBL" id="AKT38640.1"/>
    </source>
</evidence>
<dbReference type="InterPro" id="IPR000847">
    <property type="entry name" value="LysR_HTH_N"/>
</dbReference>
<gene>
    <name evidence="6" type="primary">lysR</name>
    <name evidence="6" type="ORF">CMC5_027870</name>
</gene>
<protein>
    <submittedName>
        <fullName evidence="6">LysR family transcriptional regulator</fullName>
    </submittedName>
</protein>
<dbReference type="PANTHER" id="PTHR30537:SF1">
    <property type="entry name" value="HTH-TYPE TRANSCRIPTIONAL REGULATOR PGRR"/>
    <property type="match status" value="1"/>
</dbReference>
<evidence type="ECO:0000256" key="2">
    <source>
        <dbReference type="ARBA" id="ARBA00023015"/>
    </source>
</evidence>
<dbReference type="OrthoDB" id="5416547at2"/>
<dbReference type="STRING" id="52.CMC5_027870"/>
<evidence type="ECO:0000256" key="1">
    <source>
        <dbReference type="ARBA" id="ARBA00009437"/>
    </source>
</evidence>
<evidence type="ECO:0000313" key="7">
    <source>
        <dbReference type="Proteomes" id="UP000067626"/>
    </source>
</evidence>
<dbReference type="PANTHER" id="PTHR30537">
    <property type="entry name" value="HTH-TYPE TRANSCRIPTIONAL REGULATOR"/>
    <property type="match status" value="1"/>
</dbReference>
<dbReference type="CDD" id="cd08474">
    <property type="entry name" value="PBP2_CrgA_like_5"/>
    <property type="match status" value="1"/>
</dbReference>
<dbReference type="Proteomes" id="UP000067626">
    <property type="component" value="Chromosome"/>
</dbReference>
<name>A0A0K1ECP8_CHOCO</name>
<dbReference type="SUPFAM" id="SSF53850">
    <property type="entry name" value="Periplasmic binding protein-like II"/>
    <property type="match status" value="1"/>
</dbReference>
<dbReference type="Pfam" id="PF00126">
    <property type="entry name" value="HTH_1"/>
    <property type="match status" value="1"/>
</dbReference>
<dbReference type="RefSeq" id="WP_050435885.1">
    <property type="nucleotide sequence ID" value="NZ_CP012159.1"/>
</dbReference>
<reference evidence="6 7" key="1">
    <citation type="submission" date="2015-07" db="EMBL/GenBank/DDBJ databases">
        <title>Genome analysis of myxobacterium Chondromyces crocatus Cm c5 reveals a high potential for natural compound synthesis and the genetic basis for the loss of fruiting body formation.</title>
        <authorList>
            <person name="Zaburannyi N."/>
            <person name="Bunk B."/>
            <person name="Maier J."/>
            <person name="Overmann J."/>
            <person name="Mueller R."/>
        </authorList>
    </citation>
    <scope>NUCLEOTIDE SEQUENCE [LARGE SCALE GENOMIC DNA]</scope>
    <source>
        <strain evidence="6 7">Cm c5</strain>
    </source>
</reference>
<comment type="similarity">
    <text evidence="1">Belongs to the LysR transcriptional regulatory family.</text>
</comment>
<dbReference type="KEGG" id="ccro:CMC5_027870"/>
<dbReference type="Gene3D" id="1.10.10.10">
    <property type="entry name" value="Winged helix-like DNA-binding domain superfamily/Winged helix DNA-binding domain"/>
    <property type="match status" value="1"/>
</dbReference>
<dbReference type="GO" id="GO:0003700">
    <property type="term" value="F:DNA-binding transcription factor activity"/>
    <property type="evidence" value="ECO:0007669"/>
    <property type="project" value="InterPro"/>
</dbReference>
<proteinExistence type="inferred from homology"/>
<evidence type="ECO:0000259" key="5">
    <source>
        <dbReference type="PROSITE" id="PS50931"/>
    </source>
</evidence>
<keyword evidence="4" id="KW-0804">Transcription</keyword>
<dbReference type="InterPro" id="IPR036390">
    <property type="entry name" value="WH_DNA-bd_sf"/>
</dbReference>
<dbReference type="InterPro" id="IPR036388">
    <property type="entry name" value="WH-like_DNA-bd_sf"/>
</dbReference>
<evidence type="ECO:0000256" key="4">
    <source>
        <dbReference type="ARBA" id="ARBA00023163"/>
    </source>
</evidence>
<keyword evidence="7" id="KW-1185">Reference proteome</keyword>
<dbReference type="PROSITE" id="PS50931">
    <property type="entry name" value="HTH_LYSR"/>
    <property type="match status" value="1"/>
</dbReference>
<dbReference type="AlphaFoldDB" id="A0A0K1ECP8"/>
<dbReference type="PATRIC" id="fig|52.7.peg.3063"/>
<accession>A0A0K1ECP8</accession>
<keyword evidence="2" id="KW-0805">Transcription regulation</keyword>
<sequence length="301" mass="33011">MAPPRMDFTRLSAFVAVATHRNFRRAAVELGVSPSALSHAVRELEENLGVRLLHRTSRSVSPTEAGDRLLGRLSTSFREIGDALDEVNAFRDTPVGTLRINSSHLAAEMVLTPIMGRFLRAHPQMQLEVVCEDGLVDVVAGGFDAGIRFGESVQQDMIAVPIGPQQRWAIVGSPSYFAQRGRPKVPSDLKAHACIRYRFQSGALFPWEFEKAGKEQTVDVQGPLTLGSQTLMIHAAIDGVGLASVFEAMATPSLNEGRLERVLDDWCPPYPGLYLYYPSRRQMSAGLRAFVEMARGHVAAP</sequence>
<keyword evidence="3" id="KW-0238">DNA-binding</keyword>
<dbReference type="SUPFAM" id="SSF46785">
    <property type="entry name" value="Winged helix' DNA-binding domain"/>
    <property type="match status" value="1"/>
</dbReference>
<feature type="domain" description="HTH lysR-type" evidence="5">
    <location>
        <begin position="6"/>
        <end position="63"/>
    </location>
</feature>
<organism evidence="6 7">
    <name type="scientific">Chondromyces crocatus</name>
    <dbReference type="NCBI Taxonomy" id="52"/>
    <lineage>
        <taxon>Bacteria</taxon>
        <taxon>Pseudomonadati</taxon>
        <taxon>Myxococcota</taxon>
        <taxon>Polyangia</taxon>
        <taxon>Polyangiales</taxon>
        <taxon>Polyangiaceae</taxon>
        <taxon>Chondromyces</taxon>
    </lineage>
</organism>
<dbReference type="InterPro" id="IPR005119">
    <property type="entry name" value="LysR_subst-bd"/>
</dbReference>
<dbReference type="InterPro" id="IPR058163">
    <property type="entry name" value="LysR-type_TF_proteobact-type"/>
</dbReference>
<dbReference type="FunFam" id="1.10.10.10:FF:000001">
    <property type="entry name" value="LysR family transcriptional regulator"/>
    <property type="match status" value="1"/>
</dbReference>
<evidence type="ECO:0000256" key="3">
    <source>
        <dbReference type="ARBA" id="ARBA00023125"/>
    </source>
</evidence>
<dbReference type="Gene3D" id="3.40.190.290">
    <property type="match status" value="1"/>
</dbReference>
<dbReference type="Pfam" id="PF03466">
    <property type="entry name" value="LysR_substrate"/>
    <property type="match status" value="1"/>
</dbReference>
<dbReference type="GO" id="GO:0006351">
    <property type="term" value="P:DNA-templated transcription"/>
    <property type="evidence" value="ECO:0007669"/>
    <property type="project" value="TreeGrafter"/>
</dbReference>
<dbReference type="EMBL" id="CP012159">
    <property type="protein sequence ID" value="AKT38640.1"/>
    <property type="molecule type" value="Genomic_DNA"/>
</dbReference>
<dbReference type="GO" id="GO:0043565">
    <property type="term" value="F:sequence-specific DNA binding"/>
    <property type="evidence" value="ECO:0007669"/>
    <property type="project" value="TreeGrafter"/>
</dbReference>
<dbReference type="PRINTS" id="PR00039">
    <property type="entry name" value="HTHLYSR"/>
</dbReference>